<name>A0A1M5VQZ6_9BRAD</name>
<feature type="chain" id="PRO_5012229193" evidence="1">
    <location>
        <begin position="20"/>
        <end position="59"/>
    </location>
</feature>
<dbReference type="Proteomes" id="UP000189796">
    <property type="component" value="Chromosome I"/>
</dbReference>
<feature type="signal peptide" evidence="1">
    <location>
        <begin position="1"/>
        <end position="19"/>
    </location>
</feature>
<reference evidence="2 3" key="1">
    <citation type="submission" date="2016-11" db="EMBL/GenBank/DDBJ databases">
        <authorList>
            <person name="Jaros S."/>
            <person name="Januszkiewicz K."/>
            <person name="Wedrychowicz H."/>
        </authorList>
    </citation>
    <scope>NUCLEOTIDE SEQUENCE [LARGE SCALE GENOMIC DNA]</scope>
    <source>
        <strain evidence="2 3">GAS138</strain>
    </source>
</reference>
<keyword evidence="1" id="KW-0732">Signal</keyword>
<dbReference type="EMBL" id="LT670817">
    <property type="protein sequence ID" value="SHH77701.1"/>
    <property type="molecule type" value="Genomic_DNA"/>
</dbReference>
<protein>
    <submittedName>
        <fullName evidence="2">Uncharacterized protein</fullName>
    </submittedName>
</protein>
<proteinExistence type="predicted"/>
<gene>
    <name evidence="2" type="ORF">SAMN05443248_6119</name>
</gene>
<evidence type="ECO:0000313" key="3">
    <source>
        <dbReference type="Proteomes" id="UP000189796"/>
    </source>
</evidence>
<evidence type="ECO:0000256" key="1">
    <source>
        <dbReference type="SAM" id="SignalP"/>
    </source>
</evidence>
<organism evidence="2 3">
    <name type="scientific">Bradyrhizobium erythrophlei</name>
    <dbReference type="NCBI Taxonomy" id="1437360"/>
    <lineage>
        <taxon>Bacteria</taxon>
        <taxon>Pseudomonadati</taxon>
        <taxon>Pseudomonadota</taxon>
        <taxon>Alphaproteobacteria</taxon>
        <taxon>Hyphomicrobiales</taxon>
        <taxon>Nitrobacteraceae</taxon>
        <taxon>Bradyrhizobium</taxon>
    </lineage>
</organism>
<accession>A0A1M5VQZ6</accession>
<evidence type="ECO:0000313" key="2">
    <source>
        <dbReference type="EMBL" id="SHH77701.1"/>
    </source>
</evidence>
<dbReference type="AlphaFoldDB" id="A0A1M5VQZ6"/>
<sequence>MIRACVVVVGLSLSFPAHAIPCWVVKKAVAEYGEAAVESWARAKGISEKEIETARRCLK</sequence>